<dbReference type="EnsemblMetazoa" id="G31943.1">
    <property type="protein sequence ID" value="G31943.1:cds"/>
    <property type="gene ID" value="G31943"/>
</dbReference>
<evidence type="ECO:0000256" key="3">
    <source>
        <dbReference type="ARBA" id="ARBA00022833"/>
    </source>
</evidence>
<dbReference type="Pfam" id="PF05485">
    <property type="entry name" value="THAP"/>
    <property type="match status" value="1"/>
</dbReference>
<evidence type="ECO:0000259" key="5">
    <source>
        <dbReference type="Pfam" id="PF05485"/>
    </source>
</evidence>
<evidence type="ECO:0000313" key="7">
    <source>
        <dbReference type="Proteomes" id="UP000005408"/>
    </source>
</evidence>
<keyword evidence="2" id="KW-0863">Zinc-finger</keyword>
<sequence>MVKHCSFGTGKSDSRYPDKLNGAKFIPFPKPKTNLEKYMRWIALCHRHQDQLNINKITKDTYICTKHFVNNDGPTTDYPDPCDAKSGELKKARHLPLRHHSNLFVENAACKNEPSLSIFVNGYAGYGCTDTPVRTGESGTP</sequence>
<dbReference type="Proteomes" id="UP000005408">
    <property type="component" value="Unassembled WGS sequence"/>
</dbReference>
<evidence type="ECO:0000256" key="4">
    <source>
        <dbReference type="ARBA" id="ARBA00023125"/>
    </source>
</evidence>
<dbReference type="InterPro" id="IPR006612">
    <property type="entry name" value="THAP_Znf"/>
</dbReference>
<evidence type="ECO:0000313" key="6">
    <source>
        <dbReference type="EnsemblMetazoa" id="G31943.1:cds"/>
    </source>
</evidence>
<reference evidence="6" key="1">
    <citation type="submission" date="2022-08" db="UniProtKB">
        <authorList>
            <consortium name="EnsemblMetazoa"/>
        </authorList>
    </citation>
    <scope>IDENTIFICATION</scope>
    <source>
        <strain evidence="6">05x7-T-G4-1.051#20</strain>
    </source>
</reference>
<keyword evidence="1" id="KW-0479">Metal-binding</keyword>
<proteinExistence type="predicted"/>
<evidence type="ECO:0000256" key="1">
    <source>
        <dbReference type="ARBA" id="ARBA00022723"/>
    </source>
</evidence>
<evidence type="ECO:0000256" key="2">
    <source>
        <dbReference type="ARBA" id="ARBA00022771"/>
    </source>
</evidence>
<dbReference type="GO" id="GO:0003677">
    <property type="term" value="F:DNA binding"/>
    <property type="evidence" value="ECO:0007669"/>
    <property type="project" value="UniProtKB-KW"/>
</dbReference>
<protein>
    <recommendedName>
        <fullName evidence="5">THAP-type domain-containing protein</fullName>
    </recommendedName>
</protein>
<dbReference type="GO" id="GO:0008270">
    <property type="term" value="F:zinc ion binding"/>
    <property type="evidence" value="ECO:0007669"/>
    <property type="project" value="UniProtKB-KW"/>
</dbReference>
<keyword evidence="7" id="KW-1185">Reference proteome</keyword>
<dbReference type="SUPFAM" id="SSF57716">
    <property type="entry name" value="Glucocorticoid receptor-like (DNA-binding domain)"/>
    <property type="match status" value="1"/>
</dbReference>
<organism evidence="6 7">
    <name type="scientific">Magallana gigas</name>
    <name type="common">Pacific oyster</name>
    <name type="synonym">Crassostrea gigas</name>
    <dbReference type="NCBI Taxonomy" id="29159"/>
    <lineage>
        <taxon>Eukaryota</taxon>
        <taxon>Metazoa</taxon>
        <taxon>Spiralia</taxon>
        <taxon>Lophotrochozoa</taxon>
        <taxon>Mollusca</taxon>
        <taxon>Bivalvia</taxon>
        <taxon>Autobranchia</taxon>
        <taxon>Pteriomorphia</taxon>
        <taxon>Ostreida</taxon>
        <taxon>Ostreoidea</taxon>
        <taxon>Ostreidae</taxon>
        <taxon>Magallana</taxon>
    </lineage>
</organism>
<dbReference type="AlphaFoldDB" id="A0A8W8MAW4"/>
<accession>A0A8W8MAW4</accession>
<feature type="domain" description="THAP-type" evidence="5">
    <location>
        <begin position="2"/>
        <end position="76"/>
    </location>
</feature>
<keyword evidence="3" id="KW-0862">Zinc</keyword>
<keyword evidence="4" id="KW-0238">DNA-binding</keyword>
<name>A0A8W8MAW4_MAGGI</name>